<feature type="domain" description="COPA/B second beta-propeller" evidence="15">
    <location>
        <begin position="317"/>
        <end position="576"/>
    </location>
</feature>
<keyword evidence="11 13" id="KW-0968">Cytoplasmic vesicle</keyword>
<dbReference type="PIRSF" id="PIRSF005567">
    <property type="entry name" value="Coatomer_beta'_subunit"/>
    <property type="match status" value="1"/>
</dbReference>
<dbReference type="GO" id="GO:0006886">
    <property type="term" value="P:intracellular protein transport"/>
    <property type="evidence" value="ECO:0007669"/>
    <property type="project" value="UniProtKB-UniRule"/>
</dbReference>
<keyword evidence="8 13" id="KW-0653">Protein transport</keyword>
<feature type="repeat" description="WD" evidence="14">
    <location>
        <begin position="223"/>
        <end position="264"/>
    </location>
</feature>
<dbReference type="PROSITE" id="PS50082">
    <property type="entry name" value="WD_REPEATS_2"/>
    <property type="match status" value="6"/>
</dbReference>
<dbReference type="InterPro" id="IPR001680">
    <property type="entry name" value="WD40_rpt"/>
</dbReference>
<evidence type="ECO:0000256" key="5">
    <source>
        <dbReference type="ARBA" id="ARBA00022574"/>
    </source>
</evidence>
<dbReference type="Pfam" id="PF04053">
    <property type="entry name" value="B-prop_COPA_B_2nd"/>
    <property type="match status" value="1"/>
</dbReference>
<dbReference type="InterPro" id="IPR036322">
    <property type="entry name" value="WD40_repeat_dom_sf"/>
</dbReference>
<feature type="repeat" description="WD" evidence="14">
    <location>
        <begin position="51"/>
        <end position="92"/>
    </location>
</feature>
<evidence type="ECO:0000256" key="8">
    <source>
        <dbReference type="ARBA" id="ARBA00022927"/>
    </source>
</evidence>
<evidence type="ECO:0000256" key="14">
    <source>
        <dbReference type="PROSITE-ProRule" id="PRU00221"/>
    </source>
</evidence>
<comment type="function">
    <text evidence="12 13">The coatomer is a cytosolic protein complex that binds to dilysine motifs and reversibly associates with Golgi non-clathrin-coated vesicles, which further mediate biosynthetic protein transport from the ER, via the Golgi up to the trans Golgi network. Coatomer complex is required for budding from Golgi membranes, and is essential for the retrograde Golgi-to-ER transport of dilysine-tagged proteins.</text>
</comment>
<dbReference type="Proteomes" id="UP000780801">
    <property type="component" value="Unassembled WGS sequence"/>
</dbReference>
<evidence type="ECO:0000259" key="15">
    <source>
        <dbReference type="Pfam" id="PF04053"/>
    </source>
</evidence>
<keyword evidence="3 13" id="KW-0813">Transport</keyword>
<evidence type="ECO:0000313" key="17">
    <source>
        <dbReference type="EMBL" id="KAF9582673.1"/>
    </source>
</evidence>
<keyword evidence="18" id="KW-1185">Reference proteome</keyword>
<evidence type="ECO:0000256" key="10">
    <source>
        <dbReference type="ARBA" id="ARBA00023136"/>
    </source>
</evidence>
<keyword evidence="6" id="KW-0677">Repeat</keyword>
<name>A0A9P6FW38_9FUNG</name>
<evidence type="ECO:0000256" key="6">
    <source>
        <dbReference type="ARBA" id="ARBA00022737"/>
    </source>
</evidence>
<comment type="similarity">
    <text evidence="2 13">Belongs to the WD repeat COPB2 family.</text>
</comment>
<keyword evidence="5 14" id="KW-0853">WD repeat</keyword>
<evidence type="ECO:0000256" key="4">
    <source>
        <dbReference type="ARBA" id="ARBA00022490"/>
    </source>
</evidence>
<evidence type="ECO:0000256" key="13">
    <source>
        <dbReference type="PIRNR" id="PIRNR005567"/>
    </source>
</evidence>
<keyword evidence="10 13" id="KW-0472">Membrane</keyword>
<dbReference type="SMART" id="SM00320">
    <property type="entry name" value="WD40"/>
    <property type="match status" value="6"/>
</dbReference>
<dbReference type="GO" id="GO:0006891">
    <property type="term" value="P:intra-Golgi vesicle-mediated transport"/>
    <property type="evidence" value="ECO:0007669"/>
    <property type="project" value="TreeGrafter"/>
</dbReference>
<evidence type="ECO:0000256" key="9">
    <source>
        <dbReference type="ARBA" id="ARBA00023034"/>
    </source>
</evidence>
<dbReference type="GO" id="GO:0000139">
    <property type="term" value="C:Golgi membrane"/>
    <property type="evidence" value="ECO:0007669"/>
    <property type="project" value="UniProtKB-SubCell"/>
</dbReference>
<dbReference type="Gene3D" id="1.25.40.470">
    <property type="match status" value="1"/>
</dbReference>
<dbReference type="InterPro" id="IPR056176">
    <property type="entry name" value="TPR_COPA_B"/>
</dbReference>
<dbReference type="SUPFAM" id="SSF50978">
    <property type="entry name" value="WD40 repeat-like"/>
    <property type="match status" value="2"/>
</dbReference>
<dbReference type="Pfam" id="PF23953">
    <property type="entry name" value="TPR_COPA_B"/>
    <property type="match status" value="1"/>
</dbReference>
<dbReference type="CDD" id="cd22947">
    <property type="entry name" value="Coatomer_WDAD_beta-like"/>
    <property type="match status" value="1"/>
</dbReference>
<evidence type="ECO:0000256" key="12">
    <source>
        <dbReference type="ARBA" id="ARBA00025536"/>
    </source>
</evidence>
<dbReference type="Pfam" id="PF00400">
    <property type="entry name" value="WD40"/>
    <property type="match status" value="6"/>
</dbReference>
<dbReference type="EMBL" id="JAABOA010000966">
    <property type="protein sequence ID" value="KAF9582673.1"/>
    <property type="molecule type" value="Genomic_DNA"/>
</dbReference>
<feature type="repeat" description="WD" evidence="14">
    <location>
        <begin position="179"/>
        <end position="222"/>
    </location>
</feature>
<keyword evidence="4 13" id="KW-0963">Cytoplasm</keyword>
<dbReference type="InterPro" id="IPR015943">
    <property type="entry name" value="WD40/YVTN_repeat-like_dom_sf"/>
</dbReference>
<dbReference type="GO" id="GO:0006890">
    <property type="term" value="P:retrograde vesicle-mediated transport, Golgi to endoplasmic reticulum"/>
    <property type="evidence" value="ECO:0007669"/>
    <property type="project" value="TreeGrafter"/>
</dbReference>
<comment type="subcellular location">
    <subcellularLocation>
        <location evidence="1 13">Cytoplasmic vesicle</location>
        <location evidence="1 13">COPI-coated vesicle membrane</location>
        <topology evidence="1 13">Peripheral membrane protein</topology>
        <orientation evidence="1 13">Cytoplasmic side</orientation>
    </subcellularLocation>
    <subcellularLocation>
        <location evidence="13">Golgi apparatus membrane</location>
        <topology evidence="13">Peripheral membrane protein</topology>
        <orientation evidence="13">Cytoplasmic side</orientation>
    </subcellularLocation>
    <text evidence="13">The coatomer is cytoplasmic or polymerized on the cytoplasmic side of the Golgi, as well as on the vesicles/buds originating from it.</text>
</comment>
<sequence length="971" mass="108817">MKLEIKKKLLAHSERVKSLDFHPTEPWILTSLYDGNVHIWNYETQLLVKSFEVSSQPVRAAKFITRKNYVVTGSDDMQLRVFNYNTSEKVHSWDAHVDYVRCVAVHPTRPFVLSGSDDMTIRLWDWEKNWALVQTFEGHTSFVMCITINPKDTNTFASACVDGTAKVWSFGSSSANYTLSGHEKSVNWVDYYYGAEKPYLITAGDDNNVKVWDYQNKTCVQTLEGHSQNVTFAIFHPDLPIIISGSEDGAVKVWHANTYRLENTLNYGLNRAWAIAYQRSTNNIALGYDLGSVVLKLGREEPTVSMDSSGKIIWAKHHEIQTANVKASVDDDIKDGERIACAAKELGNCEMYPQTLEHSPNGRFVVVCGDGEYIIYTALAWRNKSFGSGLEFVWALDSNLYAVRESTSKVKVFKSFKERPNLIRLNYSAEGIFGGTLLGIASSSFLNLYDWETGLTVRRIDCEPVNVYWSETGDLMTIACQDSFYVLRYNRQAYSQFVEAGGDVGEEGVEEALEFVAEISESVQTGCWVGDCFIYTNRANRLNYLVGSLTNTIAHFDTAHYLLGYILRDNRLYLVDKDVNIVSYSISLTVIEYQTAILRGDLDTAASLLPSIPHDQRNKIARFLEAQELKELALEVSMDQDHKFELAIQLERLDVAVDMAREANSDSKWKILGDCAMGKWKINLAEECFIQAKDLSGLLLIYTSNGNAEGAKKLAEMATETGKTNIAFACYLLLGQVEDCIEILIETDRIPEAAMMARTYLPSDVPRILQLWKQSLVESNKSKIADSLAGPTEYEDLFPDLHYGLMAEEAVKASRAFPPSATAYSQWKEHLGHDIISDMKSGRGLPSLRGPESETYVDSNDGTTIVDDGSAHIGHQQTHQQSSRDLNGVNSLLPNGDGTLRPYFQTLAEERLDAISDNMSHMSLEVNTTGTGSIRGDFDFDDASSLATSDHDRVMMQDMNAKDEEAFENLV</sequence>
<dbReference type="PANTHER" id="PTHR19876:SF2">
    <property type="entry name" value="COATOMER SUBUNIT BETA"/>
    <property type="match status" value="1"/>
</dbReference>
<gene>
    <name evidence="17" type="primary">COPB2</name>
    <name evidence="17" type="ORF">BGW38_010902</name>
</gene>
<protein>
    <recommendedName>
        <fullName evidence="13">Coatomer subunit beta'</fullName>
    </recommendedName>
</protein>
<evidence type="ECO:0000256" key="1">
    <source>
        <dbReference type="ARBA" id="ARBA00004347"/>
    </source>
</evidence>
<dbReference type="PANTHER" id="PTHR19876">
    <property type="entry name" value="COATOMER"/>
    <property type="match status" value="1"/>
</dbReference>
<dbReference type="InterPro" id="IPR006692">
    <property type="entry name" value="Beta-prop_COPA/B_2nd"/>
</dbReference>
<feature type="repeat" description="WD" evidence="14">
    <location>
        <begin position="136"/>
        <end position="178"/>
    </location>
</feature>
<dbReference type="CDD" id="cd00200">
    <property type="entry name" value="WD40"/>
    <property type="match status" value="1"/>
</dbReference>
<feature type="repeat" description="WD" evidence="14">
    <location>
        <begin position="93"/>
        <end position="125"/>
    </location>
</feature>
<dbReference type="PROSITE" id="PS50294">
    <property type="entry name" value="WD_REPEATS_REGION"/>
    <property type="match status" value="5"/>
</dbReference>
<evidence type="ECO:0000256" key="11">
    <source>
        <dbReference type="ARBA" id="ARBA00023329"/>
    </source>
</evidence>
<organism evidence="17 18">
    <name type="scientific">Lunasporangiospora selenospora</name>
    <dbReference type="NCBI Taxonomy" id="979761"/>
    <lineage>
        <taxon>Eukaryota</taxon>
        <taxon>Fungi</taxon>
        <taxon>Fungi incertae sedis</taxon>
        <taxon>Mucoromycota</taxon>
        <taxon>Mortierellomycotina</taxon>
        <taxon>Mortierellomycetes</taxon>
        <taxon>Mortierellales</taxon>
        <taxon>Mortierellaceae</taxon>
        <taxon>Lunasporangiospora</taxon>
    </lineage>
</organism>
<dbReference type="GO" id="GO:0006888">
    <property type="term" value="P:endoplasmic reticulum to Golgi vesicle-mediated transport"/>
    <property type="evidence" value="ECO:0007669"/>
    <property type="project" value="TreeGrafter"/>
</dbReference>
<evidence type="ECO:0000256" key="3">
    <source>
        <dbReference type="ARBA" id="ARBA00022448"/>
    </source>
</evidence>
<evidence type="ECO:0000259" key="16">
    <source>
        <dbReference type="Pfam" id="PF23953"/>
    </source>
</evidence>
<feature type="domain" description="COPA/B TPR" evidence="16">
    <location>
        <begin position="593"/>
        <end position="773"/>
    </location>
</feature>
<dbReference type="PRINTS" id="PR00320">
    <property type="entry name" value="GPROTEINBRPT"/>
</dbReference>
<dbReference type="InterPro" id="IPR050844">
    <property type="entry name" value="Coatomer_complex_subunit"/>
</dbReference>
<comment type="subunit">
    <text evidence="13">Oligomeric complex that consists of at least the alpha, beta, beta', gamma, delta, epsilon and zeta subunits.</text>
</comment>
<comment type="caution">
    <text evidence="17">The sequence shown here is derived from an EMBL/GenBank/DDBJ whole genome shotgun (WGS) entry which is preliminary data.</text>
</comment>
<dbReference type="FunFam" id="1.25.40.470:FF:000001">
    <property type="entry name" value="Coatomer subunit beta"/>
    <property type="match status" value="1"/>
</dbReference>
<dbReference type="FunFam" id="2.130.10.10:FF:000016">
    <property type="entry name" value="Coatomer alpha subunit, putative"/>
    <property type="match status" value="1"/>
</dbReference>
<dbReference type="OrthoDB" id="10261470at2759"/>
<evidence type="ECO:0000313" key="18">
    <source>
        <dbReference type="Proteomes" id="UP000780801"/>
    </source>
</evidence>
<reference evidence="17" key="1">
    <citation type="journal article" date="2020" name="Fungal Divers.">
        <title>Resolving the Mortierellaceae phylogeny through synthesis of multi-gene phylogenetics and phylogenomics.</title>
        <authorList>
            <person name="Vandepol N."/>
            <person name="Liber J."/>
            <person name="Desiro A."/>
            <person name="Na H."/>
            <person name="Kennedy M."/>
            <person name="Barry K."/>
            <person name="Grigoriev I.V."/>
            <person name="Miller A.N."/>
            <person name="O'Donnell K."/>
            <person name="Stajich J.E."/>
            <person name="Bonito G."/>
        </authorList>
    </citation>
    <scope>NUCLEOTIDE SEQUENCE</scope>
    <source>
        <strain evidence="17">KOD1015</strain>
    </source>
</reference>
<dbReference type="GO" id="GO:0030126">
    <property type="term" value="C:COPI vesicle coat"/>
    <property type="evidence" value="ECO:0007669"/>
    <property type="project" value="TreeGrafter"/>
</dbReference>
<dbReference type="InterPro" id="IPR016453">
    <property type="entry name" value="COPB2"/>
</dbReference>
<dbReference type="AlphaFoldDB" id="A0A9P6FW38"/>
<evidence type="ECO:0000256" key="7">
    <source>
        <dbReference type="ARBA" id="ARBA00022892"/>
    </source>
</evidence>
<evidence type="ECO:0000256" key="2">
    <source>
        <dbReference type="ARBA" id="ARBA00010844"/>
    </source>
</evidence>
<keyword evidence="9 13" id="KW-0333">Golgi apparatus</keyword>
<proteinExistence type="inferred from homology"/>
<dbReference type="InterPro" id="IPR020472">
    <property type="entry name" value="WD40_PAC1"/>
</dbReference>
<feature type="repeat" description="WD" evidence="14">
    <location>
        <begin position="9"/>
        <end position="50"/>
    </location>
</feature>
<dbReference type="Gene3D" id="2.130.10.10">
    <property type="entry name" value="YVTN repeat-like/Quinoprotein amine dehydrogenase"/>
    <property type="match status" value="1"/>
</dbReference>
<accession>A0A9P6FW38</accession>
<keyword evidence="7 13" id="KW-0931">ER-Golgi transport</keyword>
<dbReference type="GO" id="GO:0005198">
    <property type="term" value="F:structural molecule activity"/>
    <property type="evidence" value="ECO:0007669"/>
    <property type="project" value="UniProtKB-UniRule"/>
</dbReference>